<dbReference type="RefSeq" id="WP_232184781.1">
    <property type="nucleotide sequence ID" value="NZ_JAIOAP010000003.1"/>
</dbReference>
<evidence type="ECO:0000256" key="1">
    <source>
        <dbReference type="ARBA" id="ARBA00023125"/>
    </source>
</evidence>
<name>A0ABV1KY10_9BACL</name>
<evidence type="ECO:0000256" key="2">
    <source>
        <dbReference type="SAM" id="MobiDB-lite"/>
    </source>
</evidence>
<sequence>MYPAVERYLTILNKLGIHEEKGSSIEVSTDELALILFCTTRNVKIIIKKLVDEGLIEWQAGRGRGNLSKLTFLAEKEPLLMEWAQELSRKGEYKQAFDLLQTYSQSAEVKDRFVHWLNSHFGYEAEQKEGNSVVDTLRFPVYCPINTLDPSEVRFSFDSHMIRQVFDRLVEYDSVSGRVIPSIAHSWESNPDATEWTFYLRKGIRFHHGRELTSEDVHFTLERLRGNRPHNWLVRYVKQMECIGNRTIRIVLDKPNHIFLNYLCSSAMSILPKDLMLKDEEQFWNFPIGSGPFQLFQWTECCFEMTANPYYYQGRAHLDRVVIAIMPEDTASLSSNANWRQLISDHRTKDTVSDRDWKSIESLWRGCTLISWNLRKQGPQQSLHFRLAFELLLDRMKQIRDLGGDRSYPARGFRPTERTPYEESSSNPEEAKRLLREAGYEGATIQLLTYGSHVADAIWIQERCAEFGITVIVHTEDNVCTSEGKGDMDCILHGMVFGDDEVCEIENYEQIGNSLRDYLHPTMLEWVEIEVEKVLACKQKEQRRQLMDGIEQKLREEAHLLFLLHKKINTQIHPAVNGVGITSLGWIEFKKIWLENPASVS</sequence>
<evidence type="ECO:0000313" key="6">
    <source>
        <dbReference type="Proteomes" id="UP001493487"/>
    </source>
</evidence>
<feature type="region of interest" description="Disordered" evidence="2">
    <location>
        <begin position="406"/>
        <end position="430"/>
    </location>
</feature>
<dbReference type="PANTHER" id="PTHR30290:SF72">
    <property type="entry name" value="HTH-TYPE TRANSCRIPTIONAL REGULATOR SGRR"/>
    <property type="match status" value="1"/>
</dbReference>
<dbReference type="InterPro" id="IPR025370">
    <property type="entry name" value="SgrR_HTH_N"/>
</dbReference>
<proteinExistence type="predicted"/>
<feature type="domain" description="Transcriptional regulator SgrR N-terminal HTH" evidence="4">
    <location>
        <begin position="20"/>
        <end position="106"/>
    </location>
</feature>
<dbReference type="Proteomes" id="UP001493487">
    <property type="component" value="Unassembled WGS sequence"/>
</dbReference>
<feature type="domain" description="Solute-binding protein family 5" evidence="3">
    <location>
        <begin position="179"/>
        <end position="497"/>
    </location>
</feature>
<accession>A0ABV1KY10</accession>
<dbReference type="Gene3D" id="3.40.190.10">
    <property type="entry name" value="Periplasmic binding protein-like II"/>
    <property type="match status" value="1"/>
</dbReference>
<dbReference type="InterPro" id="IPR039424">
    <property type="entry name" value="SBP_5"/>
</dbReference>
<evidence type="ECO:0000259" key="4">
    <source>
        <dbReference type="Pfam" id="PF12793"/>
    </source>
</evidence>
<evidence type="ECO:0000313" key="5">
    <source>
        <dbReference type="EMBL" id="MEQ4485010.1"/>
    </source>
</evidence>
<protein>
    <submittedName>
        <fullName evidence="5">ABC transporter substrate-binding protein</fullName>
    </submittedName>
</protein>
<keyword evidence="1" id="KW-0238">DNA-binding</keyword>
<dbReference type="EMBL" id="JASKHM010000013">
    <property type="protein sequence ID" value="MEQ4485010.1"/>
    <property type="molecule type" value="Genomic_DNA"/>
</dbReference>
<dbReference type="Pfam" id="PF00496">
    <property type="entry name" value="SBP_bac_5"/>
    <property type="match status" value="1"/>
</dbReference>
<reference evidence="5 6" key="1">
    <citation type="journal article" date="2023" name="Genome Announc.">
        <title>Pan-Genome Analyses of the Genus Cohnella and Proposal of the Novel Species Cohnella silvisoli sp. nov., Isolated from Forest Soil.</title>
        <authorList>
            <person name="Wang C."/>
            <person name="Mao L."/>
            <person name="Bao G."/>
            <person name="Zhu H."/>
        </authorList>
    </citation>
    <scope>NUCLEOTIDE SEQUENCE [LARGE SCALE GENOMIC DNA]</scope>
    <source>
        <strain evidence="5 6">NL03-T5-1</strain>
    </source>
</reference>
<organism evidence="5 6">
    <name type="scientific">Cohnella silvisoli</name>
    <dbReference type="NCBI Taxonomy" id="2873699"/>
    <lineage>
        <taxon>Bacteria</taxon>
        <taxon>Bacillati</taxon>
        <taxon>Bacillota</taxon>
        <taxon>Bacilli</taxon>
        <taxon>Bacillales</taxon>
        <taxon>Paenibacillaceae</taxon>
        <taxon>Cohnella</taxon>
    </lineage>
</organism>
<evidence type="ECO:0000259" key="3">
    <source>
        <dbReference type="Pfam" id="PF00496"/>
    </source>
</evidence>
<dbReference type="PANTHER" id="PTHR30290">
    <property type="entry name" value="PERIPLASMIC BINDING COMPONENT OF ABC TRANSPORTER"/>
    <property type="match status" value="1"/>
</dbReference>
<dbReference type="InterPro" id="IPR000914">
    <property type="entry name" value="SBP_5_dom"/>
</dbReference>
<keyword evidence="6" id="KW-1185">Reference proteome</keyword>
<dbReference type="SUPFAM" id="SSF53850">
    <property type="entry name" value="Periplasmic binding protein-like II"/>
    <property type="match status" value="1"/>
</dbReference>
<comment type="caution">
    <text evidence="5">The sequence shown here is derived from an EMBL/GenBank/DDBJ whole genome shotgun (WGS) entry which is preliminary data.</text>
</comment>
<dbReference type="Gene3D" id="3.10.105.10">
    <property type="entry name" value="Dipeptide-binding Protein, Domain 3"/>
    <property type="match status" value="1"/>
</dbReference>
<dbReference type="Pfam" id="PF12793">
    <property type="entry name" value="SgrR_N"/>
    <property type="match status" value="1"/>
</dbReference>
<gene>
    <name evidence="5" type="ORF">QJS35_21720</name>
</gene>